<evidence type="ECO:0000256" key="3">
    <source>
        <dbReference type="ARBA" id="ARBA00022475"/>
    </source>
</evidence>
<keyword evidence="7" id="KW-0472">Membrane</keyword>
<keyword evidence="4" id="KW-0547">Nucleotide-binding</keyword>
<organism evidence="9 10">
    <name type="scientific">Fusobacterium vincentii 4_1_13</name>
    <dbReference type="NCBI Taxonomy" id="469606"/>
    <lineage>
        <taxon>Bacteria</taxon>
        <taxon>Fusobacteriati</taxon>
        <taxon>Fusobacteriota</taxon>
        <taxon>Fusobacteriia</taxon>
        <taxon>Fusobacteriales</taxon>
        <taxon>Fusobacteriaceae</taxon>
        <taxon>Fusobacterium</taxon>
    </lineage>
</organism>
<dbReference type="InterPro" id="IPR003593">
    <property type="entry name" value="AAA+_ATPase"/>
</dbReference>
<dbReference type="GO" id="GO:0016887">
    <property type="term" value="F:ATP hydrolysis activity"/>
    <property type="evidence" value="ECO:0007669"/>
    <property type="project" value="InterPro"/>
</dbReference>
<accession>A0A0M1VTH9</accession>
<evidence type="ECO:0000313" key="10">
    <source>
        <dbReference type="Proteomes" id="UP000004925"/>
    </source>
</evidence>
<gene>
    <name evidence="9" type="ORF">FSCG_00632</name>
</gene>
<evidence type="ECO:0000256" key="2">
    <source>
        <dbReference type="ARBA" id="ARBA00022448"/>
    </source>
</evidence>
<dbReference type="PROSITE" id="PS50893">
    <property type="entry name" value="ABC_TRANSPORTER_2"/>
    <property type="match status" value="1"/>
</dbReference>
<dbReference type="GO" id="GO:0005524">
    <property type="term" value="F:ATP binding"/>
    <property type="evidence" value="ECO:0007669"/>
    <property type="project" value="UniProtKB-KW"/>
</dbReference>
<sequence length="247" mass="28262">METIIEVKNLVKNYGDKQILKNISFNINKGEIISIIGESGAGKSTLMRCLNGLEGVNSGSINFYDTDITKLKEKEKNSIKKQMAYVFQDLNIIDNIYVIENVLIPFLNRKNFIQVLFNQFSKQEYERALYCLEKVGISKLAYTKAKYLSGGEKQRVAIARSLAPNVELILADEPISSLDDKNSIQIMEIFKRINSKKNKTIILNLHNVEIAKKFSDKILALKNGEIFFYKRSTEVNEDDIRKVYQTS</sequence>
<comment type="caution">
    <text evidence="9">The sequence shown here is derived from an EMBL/GenBank/DDBJ whole genome shotgun (WGS) entry which is preliminary data.</text>
</comment>
<dbReference type="SMART" id="SM00382">
    <property type="entry name" value="AAA"/>
    <property type="match status" value="1"/>
</dbReference>
<protein>
    <submittedName>
        <fullName evidence="9">Phosphonate import ATP-binding protein PhnC</fullName>
    </submittedName>
</protein>
<keyword evidence="5 9" id="KW-0067">ATP-binding</keyword>
<dbReference type="InterPro" id="IPR050086">
    <property type="entry name" value="MetN_ABC_transporter-like"/>
</dbReference>
<dbReference type="GO" id="GO:0016020">
    <property type="term" value="C:membrane"/>
    <property type="evidence" value="ECO:0007669"/>
    <property type="project" value="InterPro"/>
</dbReference>
<dbReference type="PANTHER" id="PTHR43166">
    <property type="entry name" value="AMINO ACID IMPORT ATP-BINDING PROTEIN"/>
    <property type="match status" value="1"/>
</dbReference>
<evidence type="ECO:0000256" key="5">
    <source>
        <dbReference type="ARBA" id="ARBA00022840"/>
    </source>
</evidence>
<dbReference type="InterPro" id="IPR017871">
    <property type="entry name" value="ABC_transporter-like_CS"/>
</dbReference>
<evidence type="ECO:0000313" key="9">
    <source>
        <dbReference type="EMBL" id="EEO39919.1"/>
    </source>
</evidence>
<dbReference type="PROSITE" id="PS00211">
    <property type="entry name" value="ABC_TRANSPORTER_1"/>
    <property type="match status" value="1"/>
</dbReference>
<dbReference type="Gene3D" id="3.40.50.300">
    <property type="entry name" value="P-loop containing nucleotide triphosphate hydrolases"/>
    <property type="match status" value="1"/>
</dbReference>
<keyword evidence="2" id="KW-0813">Transport</keyword>
<keyword evidence="3" id="KW-1003">Cell membrane</keyword>
<evidence type="ECO:0000256" key="6">
    <source>
        <dbReference type="ARBA" id="ARBA00022967"/>
    </source>
</evidence>
<dbReference type="HOGENOM" id="CLU_000604_1_22_0"/>
<dbReference type="eggNOG" id="COG3638">
    <property type="taxonomic scope" value="Bacteria"/>
</dbReference>
<evidence type="ECO:0000256" key="1">
    <source>
        <dbReference type="ARBA" id="ARBA00005417"/>
    </source>
</evidence>
<dbReference type="AlphaFoldDB" id="A0A0M1VTH9"/>
<dbReference type="CDD" id="cd03256">
    <property type="entry name" value="ABC_PhnC_transporter"/>
    <property type="match status" value="1"/>
</dbReference>
<proteinExistence type="inferred from homology"/>
<dbReference type="RefSeq" id="WP_008802764.1">
    <property type="nucleotide sequence ID" value="NZ_KQ235735.1"/>
</dbReference>
<reference evidence="9 10" key="1">
    <citation type="submission" date="2011-10" db="EMBL/GenBank/DDBJ databases">
        <title>The Genome Sequence of Fusobacterium sp. 4_1_13.</title>
        <authorList>
            <consortium name="The Broad Institute Genome Sequencing Platform"/>
            <person name="Earl A."/>
            <person name="Ward D."/>
            <person name="Feldgarden M."/>
            <person name="Gevers D."/>
            <person name="Strauss J."/>
            <person name="Ambrose C."/>
            <person name="Allen-Vercoe E."/>
            <person name="Young S.K."/>
            <person name="Zeng Q."/>
            <person name="Gargeya S."/>
            <person name="Fitzgerald M."/>
            <person name="Haas B."/>
            <person name="Abouelleil A."/>
            <person name="Alvarado L."/>
            <person name="Arachchi H.M."/>
            <person name="Berlin A."/>
            <person name="Brown A."/>
            <person name="Chapman S.B."/>
            <person name="Chen Z."/>
            <person name="Dunbar C."/>
            <person name="Freedman E."/>
            <person name="Gearin G."/>
            <person name="Goldberg J."/>
            <person name="Griggs A."/>
            <person name="Gujja S."/>
            <person name="Heiman D."/>
            <person name="Howarth C."/>
            <person name="Larson L."/>
            <person name="Lui A."/>
            <person name="MacDonald P.J."/>
            <person name="Montmayeur A."/>
            <person name="Murphy C."/>
            <person name="Neiman D."/>
            <person name="Pearson M."/>
            <person name="Priest M."/>
            <person name="Roberts A."/>
            <person name="Saif S."/>
            <person name="Shea T."/>
            <person name="Shenoy N."/>
            <person name="Sisk P."/>
            <person name="Stolte C."/>
            <person name="Sykes S."/>
            <person name="Wortman J."/>
            <person name="Nusbaum C."/>
            <person name="Birren B."/>
        </authorList>
    </citation>
    <scope>NUCLEOTIDE SEQUENCE [LARGE SCALE GENOMIC DNA]</scope>
    <source>
        <strain evidence="9 10">4_1_13</strain>
    </source>
</reference>
<evidence type="ECO:0000259" key="8">
    <source>
        <dbReference type="PROSITE" id="PS50893"/>
    </source>
</evidence>
<dbReference type="NCBIfam" id="TIGR02315">
    <property type="entry name" value="ABC_phnC"/>
    <property type="match status" value="1"/>
</dbReference>
<keyword evidence="6" id="KW-1278">Translocase</keyword>
<dbReference type="InterPro" id="IPR012693">
    <property type="entry name" value="ABC_transpr_PhnC"/>
</dbReference>
<evidence type="ECO:0000256" key="7">
    <source>
        <dbReference type="ARBA" id="ARBA00023136"/>
    </source>
</evidence>
<comment type="similarity">
    <text evidence="1">Belongs to the ABC transporter superfamily.</text>
</comment>
<dbReference type="PANTHER" id="PTHR43166:SF4">
    <property type="entry name" value="PHOSPHONATES IMPORT ATP-BINDING PROTEIN PHNC"/>
    <property type="match status" value="1"/>
</dbReference>
<dbReference type="Proteomes" id="UP000004925">
    <property type="component" value="Unassembled WGS sequence"/>
</dbReference>
<evidence type="ECO:0000256" key="4">
    <source>
        <dbReference type="ARBA" id="ARBA00022741"/>
    </source>
</evidence>
<dbReference type="GeneID" id="79800246"/>
<name>A0A0M1VTH9_FUSVC</name>
<dbReference type="Pfam" id="PF00005">
    <property type="entry name" value="ABC_tran"/>
    <property type="match status" value="1"/>
</dbReference>
<dbReference type="GO" id="GO:0015416">
    <property type="term" value="F:ABC-type phosphonate transporter activity"/>
    <property type="evidence" value="ECO:0007669"/>
    <property type="project" value="InterPro"/>
</dbReference>
<dbReference type="SUPFAM" id="SSF52540">
    <property type="entry name" value="P-loop containing nucleoside triphosphate hydrolases"/>
    <property type="match status" value="1"/>
</dbReference>
<dbReference type="EMBL" id="ACDE02000012">
    <property type="protein sequence ID" value="EEO39919.1"/>
    <property type="molecule type" value="Genomic_DNA"/>
</dbReference>
<dbReference type="InterPro" id="IPR027417">
    <property type="entry name" value="P-loop_NTPase"/>
</dbReference>
<dbReference type="InterPro" id="IPR003439">
    <property type="entry name" value="ABC_transporter-like_ATP-bd"/>
</dbReference>
<feature type="domain" description="ABC transporter" evidence="8">
    <location>
        <begin position="5"/>
        <end position="246"/>
    </location>
</feature>